<evidence type="ECO:0000256" key="9">
    <source>
        <dbReference type="SAM" id="Phobius"/>
    </source>
</evidence>
<comment type="similarity">
    <text evidence="2">Belongs to the V-ATPase e1/e2 subunit family.</text>
</comment>
<feature type="transmembrane region" description="Helical" evidence="9">
    <location>
        <begin position="6"/>
        <end position="29"/>
    </location>
</feature>
<evidence type="ECO:0000256" key="1">
    <source>
        <dbReference type="ARBA" id="ARBA00004141"/>
    </source>
</evidence>
<evidence type="ECO:0000313" key="10">
    <source>
        <dbReference type="EMBL" id="JAT91252.1"/>
    </source>
</evidence>
<dbReference type="AlphaFoldDB" id="A0A1E1WW90"/>
<reference evidence="10" key="1">
    <citation type="journal article" date="2017" name="Front. Cell. Infect. Microbiol.">
        <title>The Distinct Transcriptional Response of the Midgut of Amblyomma sculptum and Amblyomma aureolatum Ticks to Rickettsia rickettsii Correlates to Their Differences in Susceptibility to Infection.</title>
        <authorList>
            <person name="Martins L.A."/>
            <person name="Galletti M.F.B.M."/>
            <person name="Ribeiro J.M."/>
            <person name="Fujita A."/>
            <person name="Costa F.B."/>
            <person name="Labruna M.B."/>
            <person name="Daffre S."/>
            <person name="Fogaca A.C."/>
        </authorList>
    </citation>
    <scope>NUCLEOTIDE SEQUENCE</scope>
</reference>
<dbReference type="GO" id="GO:0046961">
    <property type="term" value="F:proton-transporting ATPase activity, rotational mechanism"/>
    <property type="evidence" value="ECO:0007669"/>
    <property type="project" value="InterPro"/>
</dbReference>
<dbReference type="Pfam" id="PF05493">
    <property type="entry name" value="ATP_synt_H"/>
    <property type="match status" value="1"/>
</dbReference>
<keyword evidence="3" id="KW-0813">Transport</keyword>
<comment type="subcellular location">
    <subcellularLocation>
        <location evidence="1">Membrane</location>
        <topology evidence="1">Multi-pass membrane protein</topology>
    </subcellularLocation>
</comment>
<feature type="non-terminal residue" evidence="10">
    <location>
        <position position="92"/>
    </location>
</feature>
<evidence type="ECO:0000256" key="7">
    <source>
        <dbReference type="ARBA" id="ARBA00023065"/>
    </source>
</evidence>
<evidence type="ECO:0000256" key="8">
    <source>
        <dbReference type="ARBA" id="ARBA00023136"/>
    </source>
</evidence>
<keyword evidence="4 9" id="KW-0812">Transmembrane</keyword>
<keyword evidence="6 9" id="KW-1133">Transmembrane helix</keyword>
<evidence type="ECO:0000256" key="2">
    <source>
        <dbReference type="ARBA" id="ARBA00008328"/>
    </source>
</evidence>
<dbReference type="InterPro" id="IPR008389">
    <property type="entry name" value="ATPase_V0-cplx_e1/e2_su"/>
</dbReference>
<sequence>MDNWAFIRLMTICYIVAGFVLTVSIQLLFRTRVKENERKDFYVLVMLLVPMGTFCLWLLWICMYMAQMNPMISPIKHIHEHAAEAKVVAAEQ</sequence>
<accession>A0A1E1WW90</accession>
<evidence type="ECO:0000256" key="6">
    <source>
        <dbReference type="ARBA" id="ARBA00022989"/>
    </source>
</evidence>
<name>A0A1E1WW90_9ACAR</name>
<evidence type="ECO:0000256" key="3">
    <source>
        <dbReference type="ARBA" id="ARBA00022448"/>
    </source>
</evidence>
<feature type="transmembrane region" description="Helical" evidence="9">
    <location>
        <begin position="41"/>
        <end position="66"/>
    </location>
</feature>
<keyword evidence="5" id="KW-0375">Hydrogen ion transport</keyword>
<dbReference type="EMBL" id="GFAC01007936">
    <property type="protein sequence ID" value="JAT91252.1"/>
    <property type="molecule type" value="mRNA"/>
</dbReference>
<keyword evidence="8 9" id="KW-0472">Membrane</keyword>
<evidence type="ECO:0000256" key="5">
    <source>
        <dbReference type="ARBA" id="ARBA00022781"/>
    </source>
</evidence>
<keyword evidence="7" id="KW-0406">Ion transport</keyword>
<organism evidence="10">
    <name type="scientific">Amblyomma aureolatum</name>
    <dbReference type="NCBI Taxonomy" id="187763"/>
    <lineage>
        <taxon>Eukaryota</taxon>
        <taxon>Metazoa</taxon>
        <taxon>Ecdysozoa</taxon>
        <taxon>Arthropoda</taxon>
        <taxon>Chelicerata</taxon>
        <taxon>Arachnida</taxon>
        <taxon>Acari</taxon>
        <taxon>Parasitiformes</taxon>
        <taxon>Ixodida</taxon>
        <taxon>Ixodoidea</taxon>
        <taxon>Ixodidae</taxon>
        <taxon>Amblyomminae</taxon>
        <taxon>Amblyomma</taxon>
    </lineage>
</organism>
<protein>
    <submittedName>
        <fullName evidence="10">Uncharacterized protein</fullName>
    </submittedName>
</protein>
<proteinExistence type="evidence at transcript level"/>
<evidence type="ECO:0000256" key="4">
    <source>
        <dbReference type="ARBA" id="ARBA00022692"/>
    </source>
</evidence>
<dbReference type="GO" id="GO:0033179">
    <property type="term" value="C:proton-transporting V-type ATPase, V0 domain"/>
    <property type="evidence" value="ECO:0007669"/>
    <property type="project" value="InterPro"/>
</dbReference>